<evidence type="ECO:0000313" key="1">
    <source>
        <dbReference type="EMBL" id="KAF4482014.1"/>
    </source>
</evidence>
<comment type="caution">
    <text evidence="1">The sequence shown here is derived from an EMBL/GenBank/DDBJ whole genome shotgun (WGS) entry which is preliminary data.</text>
</comment>
<dbReference type="InParanoid" id="A0A7J6IXI4"/>
<organism evidence="1 2">
    <name type="scientific">Colletotrichum fructicola (strain Nara gc5)</name>
    <name type="common">Anthracnose fungus</name>
    <name type="synonym">Colletotrichum gloeosporioides (strain Nara gc5)</name>
    <dbReference type="NCBI Taxonomy" id="1213859"/>
    <lineage>
        <taxon>Eukaryota</taxon>
        <taxon>Fungi</taxon>
        <taxon>Dikarya</taxon>
        <taxon>Ascomycota</taxon>
        <taxon>Pezizomycotina</taxon>
        <taxon>Sordariomycetes</taxon>
        <taxon>Hypocreomycetidae</taxon>
        <taxon>Glomerellales</taxon>
        <taxon>Glomerellaceae</taxon>
        <taxon>Colletotrichum</taxon>
        <taxon>Colletotrichum gloeosporioides species complex</taxon>
    </lineage>
</organism>
<protein>
    <submittedName>
        <fullName evidence="1">Uncharacterized protein</fullName>
    </submittedName>
</protein>
<proteinExistence type="predicted"/>
<gene>
    <name evidence="1" type="ORF">CGGC5_v008713</name>
</gene>
<dbReference type="GeneID" id="43618983"/>
<sequence length="95" mass="10540">MNTTAVAGLGYLLAAYAERWRPNEPVHPKFLLIDTSPLISSSNYPSLLSISVDNEAFRLTLKAYLLSSQLQNTSRLAILQLAFVLKKNILWSSSS</sequence>
<dbReference type="Proteomes" id="UP000011096">
    <property type="component" value="Unassembled WGS sequence"/>
</dbReference>
<dbReference type="RefSeq" id="XP_031885972.1">
    <property type="nucleotide sequence ID" value="XM_032034970.1"/>
</dbReference>
<evidence type="ECO:0000313" key="2">
    <source>
        <dbReference type="Proteomes" id="UP000011096"/>
    </source>
</evidence>
<accession>A0A7J6IXI4</accession>
<dbReference type="AlphaFoldDB" id="A0A7J6IXI4"/>
<name>A0A7J6IXI4_COLFN</name>
<dbReference type="EMBL" id="ANPB02000005">
    <property type="protein sequence ID" value="KAF4482014.1"/>
    <property type="molecule type" value="Genomic_DNA"/>
</dbReference>
<reference evidence="1 2" key="2">
    <citation type="submission" date="2020-04" db="EMBL/GenBank/DDBJ databases">
        <title>Genome sequencing and assembly of multiple isolates from the Colletotrichum gloeosporioides species complex.</title>
        <authorList>
            <person name="Gan P."/>
            <person name="Shirasu K."/>
        </authorList>
    </citation>
    <scope>NUCLEOTIDE SEQUENCE [LARGE SCALE GENOMIC DNA]</scope>
    <source>
        <strain evidence="1 2">Nara gc5</strain>
    </source>
</reference>
<keyword evidence="2" id="KW-1185">Reference proteome</keyword>
<reference evidence="1 2" key="1">
    <citation type="submission" date="2012-08" db="EMBL/GenBank/DDBJ databases">
        <authorList>
            <person name="Gan P.H.P."/>
            <person name="Ikeda K."/>
            <person name="Irieda H."/>
            <person name="Narusaka M."/>
            <person name="O'Connell R.J."/>
            <person name="Narusaka Y."/>
            <person name="Takano Y."/>
            <person name="Kubo Y."/>
            <person name="Shirasu K."/>
        </authorList>
    </citation>
    <scope>NUCLEOTIDE SEQUENCE [LARGE SCALE GENOMIC DNA]</scope>
    <source>
        <strain evidence="1 2">Nara gc5</strain>
    </source>
</reference>